<organism evidence="2 3">
    <name type="scientific">Streptomyces chromofuscus</name>
    <dbReference type="NCBI Taxonomy" id="42881"/>
    <lineage>
        <taxon>Bacteria</taxon>
        <taxon>Bacillati</taxon>
        <taxon>Actinomycetota</taxon>
        <taxon>Actinomycetes</taxon>
        <taxon>Kitasatosporales</taxon>
        <taxon>Streptomycetaceae</taxon>
        <taxon>Streptomyces</taxon>
    </lineage>
</organism>
<name>A0A7M2T6X3_STRCW</name>
<feature type="compositionally biased region" description="Low complexity" evidence="1">
    <location>
        <begin position="22"/>
        <end position="36"/>
    </location>
</feature>
<feature type="compositionally biased region" description="Basic and acidic residues" evidence="1">
    <location>
        <begin position="41"/>
        <end position="52"/>
    </location>
</feature>
<proteinExistence type="predicted"/>
<evidence type="ECO:0000256" key="1">
    <source>
        <dbReference type="SAM" id="MobiDB-lite"/>
    </source>
</evidence>
<dbReference type="KEGG" id="schf:IPT68_32690"/>
<sequence length="52" mass="5372">MSPFLPTRTLTEDLTTDAVTAGVPVAADAAPPTGGARSRHRADVASTEKRHA</sequence>
<evidence type="ECO:0000313" key="3">
    <source>
        <dbReference type="Proteomes" id="UP000594008"/>
    </source>
</evidence>
<reference evidence="2 3" key="1">
    <citation type="submission" date="2020-10" db="EMBL/GenBank/DDBJ databases">
        <title>Streptomyces chromofuscus complate genome analysis.</title>
        <authorList>
            <person name="Anwar N."/>
        </authorList>
    </citation>
    <scope>NUCLEOTIDE SEQUENCE [LARGE SCALE GENOMIC DNA]</scope>
    <source>
        <strain evidence="2 3">DSM 40273</strain>
    </source>
</reference>
<protein>
    <submittedName>
        <fullName evidence="2">Uncharacterized protein</fullName>
    </submittedName>
</protein>
<dbReference type="Proteomes" id="UP000594008">
    <property type="component" value="Chromosome"/>
</dbReference>
<keyword evidence="3" id="KW-1185">Reference proteome</keyword>
<feature type="region of interest" description="Disordered" evidence="1">
    <location>
        <begin position="22"/>
        <end position="52"/>
    </location>
</feature>
<dbReference type="RefSeq" id="WP_189700110.1">
    <property type="nucleotide sequence ID" value="NZ_BMTA01000016.1"/>
</dbReference>
<accession>A0A7M2T6X3</accession>
<gene>
    <name evidence="2" type="ORF">IPT68_32690</name>
</gene>
<evidence type="ECO:0000313" key="2">
    <source>
        <dbReference type="EMBL" id="QOV44332.1"/>
    </source>
</evidence>
<dbReference type="EMBL" id="CP063374">
    <property type="protein sequence ID" value="QOV44332.1"/>
    <property type="molecule type" value="Genomic_DNA"/>
</dbReference>
<dbReference type="AlphaFoldDB" id="A0A7M2T6X3"/>